<reference evidence="2" key="1">
    <citation type="submission" date="2019-08" db="EMBL/GenBank/DDBJ databases">
        <authorList>
            <person name="Kucharzyk K."/>
            <person name="Murdoch R.W."/>
            <person name="Higgins S."/>
            <person name="Loffler F."/>
        </authorList>
    </citation>
    <scope>NUCLEOTIDE SEQUENCE</scope>
</reference>
<dbReference type="AlphaFoldDB" id="A0A645J556"/>
<sequence length="50" mass="5478">MLDHRFKHLSSGDNGLSRGGTMQNQSLLNDGNFRKINFDAHIAAGNHNAV</sequence>
<evidence type="ECO:0000256" key="1">
    <source>
        <dbReference type="SAM" id="MobiDB-lite"/>
    </source>
</evidence>
<proteinExistence type="predicted"/>
<dbReference type="EMBL" id="VSSQ01130765">
    <property type="protein sequence ID" value="MPN58272.1"/>
    <property type="molecule type" value="Genomic_DNA"/>
</dbReference>
<gene>
    <name evidence="2" type="ORF">SDC9_205975</name>
</gene>
<comment type="caution">
    <text evidence="2">The sequence shown here is derived from an EMBL/GenBank/DDBJ whole genome shotgun (WGS) entry which is preliminary data.</text>
</comment>
<protein>
    <submittedName>
        <fullName evidence="2">Uncharacterized protein</fullName>
    </submittedName>
</protein>
<organism evidence="2">
    <name type="scientific">bioreactor metagenome</name>
    <dbReference type="NCBI Taxonomy" id="1076179"/>
    <lineage>
        <taxon>unclassified sequences</taxon>
        <taxon>metagenomes</taxon>
        <taxon>ecological metagenomes</taxon>
    </lineage>
</organism>
<name>A0A645J556_9ZZZZ</name>
<accession>A0A645J556</accession>
<feature type="region of interest" description="Disordered" evidence="1">
    <location>
        <begin position="1"/>
        <end position="26"/>
    </location>
</feature>
<evidence type="ECO:0000313" key="2">
    <source>
        <dbReference type="EMBL" id="MPN58272.1"/>
    </source>
</evidence>